<dbReference type="Proteomes" id="UP001279734">
    <property type="component" value="Unassembled WGS sequence"/>
</dbReference>
<evidence type="ECO:0000256" key="3">
    <source>
        <dbReference type="ARBA" id="ARBA00012832"/>
    </source>
</evidence>
<dbReference type="NCBIfam" id="TIGR00435">
    <property type="entry name" value="cysS"/>
    <property type="match status" value="1"/>
</dbReference>
<evidence type="ECO:0000313" key="15">
    <source>
        <dbReference type="Proteomes" id="UP001279734"/>
    </source>
</evidence>
<protein>
    <recommendedName>
        <fullName evidence="3">cysteine--tRNA ligase</fullName>
        <ecNumber evidence="3">6.1.1.16</ecNumber>
    </recommendedName>
    <alternativeName>
        <fullName evidence="11">Cysteinyl-tRNA synthetase</fullName>
    </alternativeName>
</protein>
<feature type="domain" description="Cysteinyl-tRNA ligase anticodon binding" evidence="13">
    <location>
        <begin position="578"/>
        <end position="623"/>
    </location>
</feature>
<dbReference type="EC" id="6.1.1.16" evidence="3"/>
<dbReference type="SUPFAM" id="SSF52374">
    <property type="entry name" value="Nucleotidylyl transferase"/>
    <property type="match status" value="1"/>
</dbReference>
<dbReference type="InterPro" id="IPR014729">
    <property type="entry name" value="Rossmann-like_a/b/a_fold"/>
</dbReference>
<evidence type="ECO:0000256" key="8">
    <source>
        <dbReference type="ARBA" id="ARBA00022840"/>
    </source>
</evidence>
<keyword evidence="9" id="KW-0648">Protein biosynthesis</keyword>
<dbReference type="PRINTS" id="PR00983">
    <property type="entry name" value="TRNASYNTHCYS"/>
</dbReference>
<dbReference type="EMBL" id="BSYO01000033">
    <property type="protein sequence ID" value="GMH27494.1"/>
    <property type="molecule type" value="Genomic_DNA"/>
</dbReference>
<keyword evidence="6" id="KW-0547">Nucleotide-binding</keyword>
<dbReference type="Gene3D" id="3.40.50.620">
    <property type="entry name" value="HUPs"/>
    <property type="match status" value="1"/>
</dbReference>
<evidence type="ECO:0000256" key="9">
    <source>
        <dbReference type="ARBA" id="ARBA00022917"/>
    </source>
</evidence>
<dbReference type="CDD" id="cd00672">
    <property type="entry name" value="CysRS_core"/>
    <property type="match status" value="1"/>
</dbReference>
<dbReference type="GO" id="GO:0004817">
    <property type="term" value="F:cysteine-tRNA ligase activity"/>
    <property type="evidence" value="ECO:0007669"/>
    <property type="project" value="UniProtKB-EC"/>
</dbReference>
<dbReference type="InterPro" id="IPR032678">
    <property type="entry name" value="tRNA-synt_1_cat_dom"/>
</dbReference>
<proteinExistence type="inferred from homology"/>
<dbReference type="GO" id="GO:0005737">
    <property type="term" value="C:cytoplasm"/>
    <property type="evidence" value="ECO:0007669"/>
    <property type="project" value="TreeGrafter"/>
</dbReference>
<dbReference type="SUPFAM" id="SSF47323">
    <property type="entry name" value="Anticodon-binding domain of a subclass of class I aminoacyl-tRNA synthetases"/>
    <property type="match status" value="1"/>
</dbReference>
<dbReference type="InterPro" id="IPR056411">
    <property type="entry name" value="CysS_C"/>
</dbReference>
<evidence type="ECO:0000256" key="4">
    <source>
        <dbReference type="ARBA" id="ARBA00022598"/>
    </source>
</evidence>
<evidence type="ECO:0000256" key="2">
    <source>
        <dbReference type="ARBA" id="ARBA00005594"/>
    </source>
</evidence>
<evidence type="ECO:0000259" key="13">
    <source>
        <dbReference type="Pfam" id="PF23493"/>
    </source>
</evidence>
<keyword evidence="8" id="KW-0067">ATP-binding</keyword>
<dbReference type="InterPro" id="IPR009080">
    <property type="entry name" value="tRNAsynth_Ia_anticodon-bd"/>
</dbReference>
<evidence type="ECO:0000256" key="7">
    <source>
        <dbReference type="ARBA" id="ARBA00022833"/>
    </source>
</evidence>
<dbReference type="InterPro" id="IPR024909">
    <property type="entry name" value="Cys-tRNA/MSH_ligase"/>
</dbReference>
<dbReference type="AlphaFoldDB" id="A0AAD3Y4Y9"/>
<dbReference type="FunFam" id="3.40.50.620:FF:000009">
    <property type="entry name" value="Cysteine--tRNA ligase"/>
    <property type="match status" value="1"/>
</dbReference>
<dbReference type="HAMAP" id="MF_00041">
    <property type="entry name" value="Cys_tRNA_synth"/>
    <property type="match status" value="1"/>
</dbReference>
<reference evidence="14" key="1">
    <citation type="submission" date="2023-05" db="EMBL/GenBank/DDBJ databases">
        <title>Nepenthes gracilis genome sequencing.</title>
        <authorList>
            <person name="Fukushima K."/>
        </authorList>
    </citation>
    <scope>NUCLEOTIDE SEQUENCE</scope>
    <source>
        <strain evidence="14">SING2019-196</strain>
    </source>
</reference>
<dbReference type="GO" id="GO:0006423">
    <property type="term" value="P:cysteinyl-tRNA aminoacylation"/>
    <property type="evidence" value="ECO:0007669"/>
    <property type="project" value="InterPro"/>
</dbReference>
<dbReference type="Pfam" id="PF23493">
    <property type="entry name" value="CysS_C"/>
    <property type="match status" value="1"/>
</dbReference>
<comment type="cofactor">
    <cofactor evidence="1">
        <name>Zn(2+)</name>
        <dbReference type="ChEBI" id="CHEBI:29105"/>
    </cofactor>
</comment>
<comment type="caution">
    <text evidence="14">The sequence shown here is derived from an EMBL/GenBank/DDBJ whole genome shotgun (WGS) entry which is preliminary data.</text>
</comment>
<comment type="similarity">
    <text evidence="2">Belongs to the class-I aminoacyl-tRNA synthetase family.</text>
</comment>
<feature type="domain" description="tRNA synthetases class I catalytic" evidence="12">
    <location>
        <begin position="138"/>
        <end position="434"/>
    </location>
</feature>
<organism evidence="14 15">
    <name type="scientific">Nepenthes gracilis</name>
    <name type="common">Slender pitcher plant</name>
    <dbReference type="NCBI Taxonomy" id="150966"/>
    <lineage>
        <taxon>Eukaryota</taxon>
        <taxon>Viridiplantae</taxon>
        <taxon>Streptophyta</taxon>
        <taxon>Embryophyta</taxon>
        <taxon>Tracheophyta</taxon>
        <taxon>Spermatophyta</taxon>
        <taxon>Magnoliopsida</taxon>
        <taxon>eudicotyledons</taxon>
        <taxon>Gunneridae</taxon>
        <taxon>Pentapetalae</taxon>
        <taxon>Caryophyllales</taxon>
        <taxon>Nepenthaceae</taxon>
        <taxon>Nepenthes</taxon>
    </lineage>
</organism>
<evidence type="ECO:0000313" key="14">
    <source>
        <dbReference type="EMBL" id="GMH27494.1"/>
    </source>
</evidence>
<evidence type="ECO:0000256" key="11">
    <source>
        <dbReference type="ARBA" id="ARBA00031499"/>
    </source>
</evidence>
<dbReference type="Pfam" id="PF01406">
    <property type="entry name" value="tRNA-synt_1e"/>
    <property type="match status" value="1"/>
</dbReference>
<evidence type="ECO:0000256" key="10">
    <source>
        <dbReference type="ARBA" id="ARBA00023146"/>
    </source>
</evidence>
<dbReference type="GO" id="GO:0046872">
    <property type="term" value="F:metal ion binding"/>
    <property type="evidence" value="ECO:0007669"/>
    <property type="project" value="UniProtKB-KW"/>
</dbReference>
<evidence type="ECO:0000256" key="6">
    <source>
        <dbReference type="ARBA" id="ARBA00022741"/>
    </source>
</evidence>
<gene>
    <name evidence="14" type="ORF">Nepgr_029337</name>
</gene>
<keyword evidence="10" id="KW-0030">Aminoacyl-tRNA synthetase</keyword>
<keyword evidence="7" id="KW-0862">Zinc</keyword>
<keyword evidence="4" id="KW-0436">Ligase</keyword>
<dbReference type="PANTHER" id="PTHR10890:SF26">
    <property type="entry name" value="CYSTEINE--TRNA LIGASE 1, CYTOPLASMIC-RELATED"/>
    <property type="match status" value="1"/>
</dbReference>
<evidence type="ECO:0000259" key="12">
    <source>
        <dbReference type="Pfam" id="PF01406"/>
    </source>
</evidence>
<accession>A0AAD3Y4Y9</accession>
<name>A0AAD3Y4Y9_NEPGR</name>
<keyword evidence="15" id="KW-1185">Reference proteome</keyword>
<dbReference type="GO" id="GO:0005524">
    <property type="term" value="F:ATP binding"/>
    <property type="evidence" value="ECO:0007669"/>
    <property type="project" value="UniProtKB-KW"/>
</dbReference>
<dbReference type="InterPro" id="IPR015803">
    <property type="entry name" value="Cys-tRNA-ligase"/>
</dbReference>
<sequence length="638" mass="72943">MNSMLLIMPARLGSFGGHPTEDLPAARDATVLSRRCGNVDEEGSADERAERLIEMLYEQMRLQRLEYNLRLRQFASNLKAFQRLLFPTSENFIKYYCYIWQQVPLNFESRVFRLRDQEMMRIPEFVLYNSMTKQKEVFKPKVPGKVGMYVCGVTAYDFSHIGHARAYVAFDVLYRYLKHLGYEVTYVRNFTDVDDKIIKRANELGEDPLSLSSRYCGEFLTDMADLQCLPPDHEPRVSAHMDQIRDMIAQIIQNDCAYTVDGDVYFSVDKSPSYGQLSGRKTEDNRAGERVAVDSRKRNPADFALWKAAKPGEPSWDSPWGSGRPGWHIECSAMSSQYLTFSFDIHGGGMDLIFPHHENELAQSCAACPETNISYWVHNGFVTVNDEKMSKSLGNFFTIREVTKLYHPLALRYFLMGMHYRSPVNYSIEQIELASDAFYYIYEALQSCQDAISSFRERNSPEETQSNSKTARITPAAQDCIKKLQNDFQSKMCDDLHASDLLTGSLKDALRFINNSATMLKKRLQKQQQLALLQSLATVENEVKQVLDVLGLLSDLPYLKVLQQLKDKALARAGMKEEDVLRLIEERALARKSKDFARSDQIRKDLVAKGIALMDDSESTTWRPCVQVPNEQAPNPST</sequence>
<keyword evidence="5" id="KW-0479">Metal-binding</keyword>
<evidence type="ECO:0000256" key="5">
    <source>
        <dbReference type="ARBA" id="ARBA00022723"/>
    </source>
</evidence>
<evidence type="ECO:0000256" key="1">
    <source>
        <dbReference type="ARBA" id="ARBA00001947"/>
    </source>
</evidence>
<dbReference type="PANTHER" id="PTHR10890">
    <property type="entry name" value="CYSTEINYL-TRNA SYNTHETASE"/>
    <property type="match status" value="1"/>
</dbReference>
<dbReference type="Gene3D" id="1.20.120.1910">
    <property type="entry name" value="Cysteine-tRNA ligase, C-terminal anti-codon recognition domain"/>
    <property type="match status" value="1"/>
</dbReference>